<dbReference type="Proteomes" id="UP000326912">
    <property type="component" value="Unassembled WGS sequence"/>
</dbReference>
<dbReference type="SUPFAM" id="SSF53335">
    <property type="entry name" value="S-adenosyl-L-methionine-dependent methyltransferases"/>
    <property type="match status" value="1"/>
</dbReference>
<keyword evidence="4" id="KW-0808">Transferase</keyword>
<dbReference type="InterPro" id="IPR046977">
    <property type="entry name" value="RsmC/RlmG"/>
</dbReference>
<dbReference type="AlphaFoldDB" id="A0A5J4KR90"/>
<dbReference type="Gene3D" id="3.40.50.150">
    <property type="entry name" value="Vaccinia Virus protein VP39"/>
    <property type="match status" value="2"/>
</dbReference>
<protein>
    <recommendedName>
        <fullName evidence="5">Methyltransferase small domain-containing protein</fullName>
    </recommendedName>
</protein>
<dbReference type="InterPro" id="IPR029063">
    <property type="entry name" value="SAM-dependent_MTases_sf"/>
</dbReference>
<evidence type="ECO:0000259" key="5">
    <source>
        <dbReference type="Pfam" id="PF05175"/>
    </source>
</evidence>
<comment type="caution">
    <text evidence="6">The sequence shown here is derived from an EMBL/GenBank/DDBJ whole genome shotgun (WGS) entry which is preliminary data.</text>
</comment>
<keyword evidence="7" id="KW-1185">Reference proteome</keyword>
<name>A0A5J4KR90_9CHLR</name>
<dbReference type="GO" id="GO:0008757">
    <property type="term" value="F:S-adenosylmethionine-dependent methyltransferase activity"/>
    <property type="evidence" value="ECO:0007669"/>
    <property type="project" value="InterPro"/>
</dbReference>
<keyword evidence="2" id="KW-0698">rRNA processing</keyword>
<evidence type="ECO:0000256" key="4">
    <source>
        <dbReference type="ARBA" id="ARBA00022679"/>
    </source>
</evidence>
<evidence type="ECO:0000256" key="1">
    <source>
        <dbReference type="ARBA" id="ARBA00022490"/>
    </source>
</evidence>
<dbReference type="GO" id="GO:0008170">
    <property type="term" value="F:N-methyltransferase activity"/>
    <property type="evidence" value="ECO:0007669"/>
    <property type="project" value="UniProtKB-ARBA"/>
</dbReference>
<dbReference type="InterPro" id="IPR007848">
    <property type="entry name" value="Small_mtfrase_dom"/>
</dbReference>
<accession>A0A5J4KR90</accession>
<keyword evidence="3" id="KW-0489">Methyltransferase</keyword>
<dbReference type="PANTHER" id="PTHR47816">
    <property type="entry name" value="RIBOSOMAL RNA SMALL SUBUNIT METHYLTRANSFERASE C"/>
    <property type="match status" value="1"/>
</dbReference>
<evidence type="ECO:0000313" key="6">
    <source>
        <dbReference type="EMBL" id="GER87726.1"/>
    </source>
</evidence>
<dbReference type="EMBL" id="BKZW01000001">
    <property type="protein sequence ID" value="GER87726.1"/>
    <property type="molecule type" value="Genomic_DNA"/>
</dbReference>
<evidence type="ECO:0000256" key="2">
    <source>
        <dbReference type="ARBA" id="ARBA00022552"/>
    </source>
</evidence>
<dbReference type="PANTHER" id="PTHR47816:SF4">
    <property type="entry name" value="RIBOSOMAL RNA SMALL SUBUNIT METHYLTRANSFERASE C"/>
    <property type="match status" value="1"/>
</dbReference>
<gene>
    <name evidence="6" type="ORF">KDW_18880</name>
</gene>
<sequence length="338" mass="36577">MMLQSQLLCNFVQFAATDHILILNSAADPFVTLAQQRLAGGTLLLAEDNVATLGALAPGSSSSVMIDKTAFHNYILHHPAETVQVAVMNVLYQPGNVWMLYGLRTAAYALRTGGRLYVAGAKDRGILTVAKRMQELFGNVETVAMQKGHRVLCSTKRTAFPLEAVPDTALRIFADSKLDEGTQLLLSALTVKPVDRCLDIGCGAGYIGLHMARQASEGRVMMVDASLAAVDASQQAAEQAGLSNVQVLPSDGAQAVLDQQFDLVATNPPFHQGGIQTLEIAQRFIQQAARVLVPAGRLYLVANRFLKYEPTLHTYFQQVEEVAGNSRYKVLLATRPNP</sequence>
<keyword evidence="1" id="KW-0963">Cytoplasm</keyword>
<proteinExistence type="predicted"/>
<reference evidence="6 7" key="1">
    <citation type="submission" date="2019-10" db="EMBL/GenBank/DDBJ databases">
        <title>Dictyobacter vulcani sp. nov., within the class Ktedonobacteria, isolated from soil of volcanic Mt. Zao.</title>
        <authorList>
            <person name="Zheng Y."/>
            <person name="Wang C.M."/>
            <person name="Sakai Y."/>
            <person name="Abe K."/>
            <person name="Yokota A."/>
            <person name="Yabe S."/>
        </authorList>
    </citation>
    <scope>NUCLEOTIDE SEQUENCE [LARGE SCALE GENOMIC DNA]</scope>
    <source>
        <strain evidence="6 7">W12</strain>
    </source>
</reference>
<dbReference type="CDD" id="cd02440">
    <property type="entry name" value="AdoMet_MTases"/>
    <property type="match status" value="1"/>
</dbReference>
<evidence type="ECO:0000313" key="7">
    <source>
        <dbReference type="Proteomes" id="UP000326912"/>
    </source>
</evidence>
<feature type="domain" description="Methyltransferase small" evidence="5">
    <location>
        <begin position="172"/>
        <end position="331"/>
    </location>
</feature>
<dbReference type="InterPro" id="IPR002052">
    <property type="entry name" value="DNA_methylase_N6_adenine_CS"/>
</dbReference>
<dbReference type="GO" id="GO:0003676">
    <property type="term" value="F:nucleic acid binding"/>
    <property type="evidence" value="ECO:0007669"/>
    <property type="project" value="InterPro"/>
</dbReference>
<evidence type="ECO:0000256" key="3">
    <source>
        <dbReference type="ARBA" id="ARBA00022603"/>
    </source>
</evidence>
<dbReference type="GO" id="GO:0032259">
    <property type="term" value="P:methylation"/>
    <property type="evidence" value="ECO:0007669"/>
    <property type="project" value="UniProtKB-KW"/>
</dbReference>
<dbReference type="PROSITE" id="PS00092">
    <property type="entry name" value="N6_MTASE"/>
    <property type="match status" value="1"/>
</dbReference>
<dbReference type="RefSeq" id="WP_151755698.1">
    <property type="nucleotide sequence ID" value="NZ_BKZW01000001.1"/>
</dbReference>
<organism evidence="6 7">
    <name type="scientific">Dictyobacter vulcani</name>
    <dbReference type="NCBI Taxonomy" id="2607529"/>
    <lineage>
        <taxon>Bacteria</taxon>
        <taxon>Bacillati</taxon>
        <taxon>Chloroflexota</taxon>
        <taxon>Ktedonobacteria</taxon>
        <taxon>Ktedonobacterales</taxon>
        <taxon>Dictyobacteraceae</taxon>
        <taxon>Dictyobacter</taxon>
    </lineage>
</organism>
<dbReference type="GO" id="GO:0006364">
    <property type="term" value="P:rRNA processing"/>
    <property type="evidence" value="ECO:0007669"/>
    <property type="project" value="UniProtKB-KW"/>
</dbReference>
<dbReference type="Pfam" id="PF05175">
    <property type="entry name" value="MTS"/>
    <property type="match status" value="1"/>
</dbReference>